<comment type="pathway">
    <text evidence="4">Hydrocarbon metabolism; alkane degradation.</text>
</comment>
<dbReference type="CDD" id="cd00730">
    <property type="entry name" value="rubredoxin"/>
    <property type="match status" value="1"/>
</dbReference>
<gene>
    <name evidence="14" type="ORF">B0682_03155</name>
</gene>
<feature type="domain" description="Rubredoxin-like" evidence="13">
    <location>
        <begin position="16"/>
        <end position="67"/>
    </location>
</feature>
<dbReference type="InterPro" id="IPR024935">
    <property type="entry name" value="Rubredoxin_dom"/>
</dbReference>
<evidence type="ECO:0000313" key="15">
    <source>
        <dbReference type="Proteomes" id="UP000191094"/>
    </source>
</evidence>
<dbReference type="PRINTS" id="PR00163">
    <property type="entry name" value="RUBREDOXIN"/>
</dbReference>
<dbReference type="RefSeq" id="WP_078306631.1">
    <property type="nucleotide sequence ID" value="NZ_MUYT01000004.1"/>
</dbReference>
<evidence type="ECO:0000256" key="12">
    <source>
        <dbReference type="ARBA" id="ARBA00023004"/>
    </source>
</evidence>
<accession>A0A1T0CH29</accession>
<dbReference type="STRING" id="90241.B0682_03155"/>
<dbReference type="InterPro" id="IPR024934">
    <property type="entry name" value="Rubredoxin-like_dom"/>
</dbReference>
<dbReference type="AlphaFoldDB" id="A0A1T0CH29"/>
<evidence type="ECO:0000256" key="6">
    <source>
        <dbReference type="ARBA" id="ARBA00006442"/>
    </source>
</evidence>
<dbReference type="Proteomes" id="UP000191094">
    <property type="component" value="Unassembled WGS sequence"/>
</dbReference>
<evidence type="ECO:0000256" key="5">
    <source>
        <dbReference type="ARBA" id="ARBA00005337"/>
    </source>
</evidence>
<evidence type="ECO:0000256" key="2">
    <source>
        <dbReference type="ARBA" id="ARBA00001974"/>
    </source>
</evidence>
<dbReference type="InterPro" id="IPR050260">
    <property type="entry name" value="FAD-bd_OxRdtase"/>
</dbReference>
<reference evidence="14 15" key="1">
    <citation type="submission" date="2017-02" db="EMBL/GenBank/DDBJ databases">
        <title>Draft genome sequence of Moraxella lincolnii CCUG 9405T type strain.</title>
        <authorList>
            <person name="Salva-Serra F."/>
            <person name="Engstrom-Jakobsson H."/>
            <person name="Thorell K."/>
            <person name="Jaen-Luchoro D."/>
            <person name="Gonzales-Siles L."/>
            <person name="Karlsson R."/>
            <person name="Yazdan S."/>
            <person name="Boulund F."/>
            <person name="Johnning A."/>
            <person name="Engstrand L."/>
            <person name="Kristiansson E."/>
            <person name="Moore E."/>
        </authorList>
    </citation>
    <scope>NUCLEOTIDE SEQUENCE [LARGE SCALE GENOMIC DNA]</scope>
    <source>
        <strain evidence="14 15">CCUG 9405</strain>
    </source>
</reference>
<dbReference type="GO" id="GO:0005506">
    <property type="term" value="F:iron ion binding"/>
    <property type="evidence" value="ECO:0007669"/>
    <property type="project" value="InterPro"/>
</dbReference>
<keyword evidence="9" id="KW-0479">Metal-binding</keyword>
<dbReference type="InterPro" id="IPR036188">
    <property type="entry name" value="FAD/NAD-bd_sf"/>
</dbReference>
<dbReference type="Pfam" id="PF07992">
    <property type="entry name" value="Pyr_redox_2"/>
    <property type="match status" value="1"/>
</dbReference>
<dbReference type="EMBL" id="MUYT01000004">
    <property type="protein sequence ID" value="OOS21667.1"/>
    <property type="molecule type" value="Genomic_DNA"/>
</dbReference>
<evidence type="ECO:0000256" key="4">
    <source>
        <dbReference type="ARBA" id="ARBA00004933"/>
    </source>
</evidence>
<comment type="similarity">
    <text evidence="5">Belongs to the rubredoxin family.</text>
</comment>
<keyword evidence="10" id="KW-0274">FAD</keyword>
<comment type="caution">
    <text evidence="14">The sequence shown here is derived from an EMBL/GenBank/DDBJ whole genome shotgun (WGS) entry which is preliminary data.</text>
</comment>
<evidence type="ECO:0000256" key="1">
    <source>
        <dbReference type="ARBA" id="ARBA00001965"/>
    </source>
</evidence>
<organism evidence="14 15">
    <name type="scientific">Lwoffella lincolnii</name>
    <dbReference type="NCBI Taxonomy" id="90241"/>
    <lineage>
        <taxon>Bacteria</taxon>
        <taxon>Pseudomonadati</taxon>
        <taxon>Pseudomonadota</taxon>
        <taxon>Gammaproteobacteria</taxon>
        <taxon>Moraxellales</taxon>
        <taxon>Moraxellaceae</taxon>
        <taxon>Lwoffella</taxon>
    </lineage>
</organism>
<dbReference type="SUPFAM" id="SSF57802">
    <property type="entry name" value="Rubredoxin-like"/>
    <property type="match status" value="1"/>
</dbReference>
<dbReference type="GO" id="GO:0016491">
    <property type="term" value="F:oxidoreductase activity"/>
    <property type="evidence" value="ECO:0007669"/>
    <property type="project" value="InterPro"/>
</dbReference>
<dbReference type="PRINTS" id="PR00411">
    <property type="entry name" value="PNDRDTASEI"/>
</dbReference>
<dbReference type="OrthoDB" id="9808980at2"/>
<dbReference type="FunFam" id="2.20.28.10:FF:000001">
    <property type="entry name" value="Rubredoxin"/>
    <property type="match status" value="1"/>
</dbReference>
<dbReference type="SUPFAM" id="SSF51905">
    <property type="entry name" value="FAD/NAD(P)-binding domain"/>
    <property type="match status" value="2"/>
</dbReference>
<keyword evidence="15" id="KW-1185">Reference proteome</keyword>
<evidence type="ECO:0000256" key="3">
    <source>
        <dbReference type="ARBA" id="ARBA00002792"/>
    </source>
</evidence>
<dbReference type="PANTHER" id="PTHR43429:SF3">
    <property type="entry name" value="NITRITE REDUCTASE [NAD(P)H]"/>
    <property type="match status" value="1"/>
</dbReference>
<keyword evidence="11" id="KW-0249">Electron transport</keyword>
<dbReference type="PROSITE" id="PS50903">
    <property type="entry name" value="RUBREDOXIN_LIKE"/>
    <property type="match status" value="1"/>
</dbReference>
<comment type="cofactor">
    <cofactor evidence="1">
        <name>Fe(3+)</name>
        <dbReference type="ChEBI" id="CHEBI:29034"/>
    </cofactor>
</comment>
<dbReference type="Pfam" id="PF00301">
    <property type="entry name" value="Rubredoxin"/>
    <property type="match status" value="1"/>
</dbReference>
<dbReference type="PANTHER" id="PTHR43429">
    <property type="entry name" value="PYRIDINE NUCLEOTIDE-DISULFIDE OXIDOREDUCTASE DOMAIN-CONTAINING"/>
    <property type="match status" value="1"/>
</dbReference>
<name>A0A1T0CH29_9GAMM</name>
<evidence type="ECO:0000256" key="9">
    <source>
        <dbReference type="ARBA" id="ARBA00022723"/>
    </source>
</evidence>
<dbReference type="InterPro" id="IPR018527">
    <property type="entry name" value="Rubredoxin_Fe_BS"/>
</dbReference>
<evidence type="ECO:0000259" key="13">
    <source>
        <dbReference type="PROSITE" id="PS50903"/>
    </source>
</evidence>
<keyword evidence="12" id="KW-0408">Iron</keyword>
<evidence type="ECO:0000256" key="8">
    <source>
        <dbReference type="ARBA" id="ARBA00022630"/>
    </source>
</evidence>
<dbReference type="PRINTS" id="PR00368">
    <property type="entry name" value="FADPNR"/>
</dbReference>
<comment type="cofactor">
    <cofactor evidence="2">
        <name>FAD</name>
        <dbReference type="ChEBI" id="CHEBI:57692"/>
    </cofactor>
</comment>
<evidence type="ECO:0000256" key="11">
    <source>
        <dbReference type="ARBA" id="ARBA00022982"/>
    </source>
</evidence>
<dbReference type="InterPro" id="IPR023753">
    <property type="entry name" value="FAD/NAD-binding_dom"/>
</dbReference>
<sequence length="466" mass="50934">MNIDKDGNPTDGRGEWQQFLCRACGWIYDEKLGDPDGGLPAGTRFDDIPDDWQCPLCGVTKRDFEPFTPRNVAIVKPQINPTGDVGGLVVIGAGLAGWAVIEAVRALDFEYPITLITADTGDRYHKPQLSVAISQHKTADGLINQSAISEKDRLNVGLVADTFVMHIDAVNKQVRTTRGDFYYESLVFAIGATPILPASLSPKFVWRINHIDMFAKLHNKLADKPNQSIAIIGAGMVGSELAEDMVKAGHQVTLIDRNQLPLADVLPIKAGQMVKDALERTGIRFLGGHVVSGIKKTAQDQYDISFENGNRILVDEVVASTGLMVDERLPKRAGIRFNPQQGIFVDGQTLQTSQTDVYAIGDCVAIGGQACRYVAPLREQANTIAHQVLRLKHSGYAHQSPIIRLKTKSVSVTMTGNPCKQAHWQTLVDDGHALIMQQPKEMGNARVEIMVNAKAGLMTPHDDMTI</sequence>
<keyword evidence="7" id="KW-0813">Transport</keyword>
<comment type="function">
    <text evidence="3">Involved in the hydrocarbon hydroxylating system, which transfers electrons from NADH to rubredoxin reductase and then through rubredoxin to alkane 1 monooxygenase.</text>
</comment>
<dbReference type="PROSITE" id="PS00202">
    <property type="entry name" value="RUBREDOXIN"/>
    <property type="match status" value="1"/>
</dbReference>
<evidence type="ECO:0000313" key="14">
    <source>
        <dbReference type="EMBL" id="OOS21667.1"/>
    </source>
</evidence>
<dbReference type="Gene3D" id="2.20.28.10">
    <property type="match status" value="1"/>
</dbReference>
<evidence type="ECO:0000256" key="7">
    <source>
        <dbReference type="ARBA" id="ARBA00022448"/>
    </source>
</evidence>
<comment type="similarity">
    <text evidence="6">Belongs to the FAD-dependent oxidoreductase family.</text>
</comment>
<evidence type="ECO:0000256" key="10">
    <source>
        <dbReference type="ARBA" id="ARBA00022827"/>
    </source>
</evidence>
<protein>
    <submittedName>
        <fullName evidence="14">Rubredoxin</fullName>
    </submittedName>
</protein>
<keyword evidence="8" id="KW-0285">Flavoprotein</keyword>
<proteinExistence type="inferred from homology"/>
<dbReference type="Gene3D" id="3.50.50.60">
    <property type="entry name" value="FAD/NAD(P)-binding domain"/>
    <property type="match status" value="2"/>
</dbReference>